<dbReference type="PIRSF" id="PIRSF034285">
    <property type="entry name" value="UCP034285"/>
    <property type="match status" value="1"/>
</dbReference>
<dbReference type="Gene3D" id="3.40.50.300">
    <property type="entry name" value="P-loop containing nucleotide triphosphate hydrolases"/>
    <property type="match status" value="1"/>
</dbReference>
<reference evidence="1 2" key="1">
    <citation type="submission" date="2023-07" db="EMBL/GenBank/DDBJ databases">
        <title>Genomic Encyclopedia of Type Strains, Phase IV (KMG-IV): sequencing the most valuable type-strain genomes for metagenomic binning, comparative biology and taxonomic classification.</title>
        <authorList>
            <person name="Goeker M."/>
        </authorList>
    </citation>
    <scope>NUCLEOTIDE SEQUENCE [LARGE SCALE GENOMIC DNA]</scope>
    <source>
        <strain evidence="1 2">DSM 15561</strain>
    </source>
</reference>
<keyword evidence="2" id="KW-1185">Reference proteome</keyword>
<accession>A0ABU0LTV6</accession>
<dbReference type="SUPFAM" id="SSF52540">
    <property type="entry name" value="P-loop containing nucleoside triphosphate hydrolases"/>
    <property type="match status" value="1"/>
</dbReference>
<evidence type="ECO:0000313" key="2">
    <source>
        <dbReference type="Proteomes" id="UP001235094"/>
    </source>
</evidence>
<organism evidence="1 2">
    <name type="scientific">Ancylobacter amanitiformis</name>
    <dbReference type="NCBI Taxonomy" id="217069"/>
    <lineage>
        <taxon>Bacteria</taxon>
        <taxon>Pseudomonadati</taxon>
        <taxon>Pseudomonadota</taxon>
        <taxon>Alphaproteobacteria</taxon>
        <taxon>Hyphomicrobiales</taxon>
        <taxon>Xanthobacteraceae</taxon>
        <taxon>Ancylobacter</taxon>
    </lineage>
</organism>
<protein>
    <submittedName>
        <fullName evidence="1">Protein ImuA</fullName>
    </submittedName>
</protein>
<dbReference type="RefSeq" id="WP_306890715.1">
    <property type="nucleotide sequence ID" value="NZ_JAUSVR010000009.1"/>
</dbReference>
<dbReference type="InterPro" id="IPR027417">
    <property type="entry name" value="P-loop_NTPase"/>
</dbReference>
<gene>
    <name evidence="1" type="ORF">QOZ99_002938</name>
</gene>
<dbReference type="EMBL" id="JAUSVR010000009">
    <property type="protein sequence ID" value="MDQ0512038.1"/>
    <property type="molecule type" value="Genomic_DNA"/>
</dbReference>
<dbReference type="Proteomes" id="UP001235094">
    <property type="component" value="Unassembled WGS sequence"/>
</dbReference>
<evidence type="ECO:0000313" key="1">
    <source>
        <dbReference type="EMBL" id="MDQ0512038.1"/>
    </source>
</evidence>
<sequence>MDTVRDIAALRQMLAGLEAARLPGMADGFSLGAGGPERAGVTLARGALHEVQAARGADLPAAAGFTLALALRASFAGTDMGTRPLLWIRQDAAEAEFGRPEARGLQALGLDPARLVLVRAPDATEVLRAAGDSVRCAGLGALIIEPFGEPRALDLTATRRLSLRAAASGVTSFLLRMSARALPTAVATRWQVAPAASTPGEANAPGAPAFTATLLRHRGGEGARPVEGGTWNLEWDHETCSFRDLAALSRAVVPVPAGRPAGAGAADAERGTRRGVGDGLIAAFRRTG</sequence>
<name>A0ABU0LTV6_9HYPH</name>
<dbReference type="InterPro" id="IPR017026">
    <property type="entry name" value="ImuA"/>
</dbReference>
<proteinExistence type="predicted"/>
<comment type="caution">
    <text evidence="1">The sequence shown here is derived from an EMBL/GenBank/DDBJ whole genome shotgun (WGS) entry which is preliminary data.</text>
</comment>